<proteinExistence type="predicted"/>
<dbReference type="RefSeq" id="WP_406700805.1">
    <property type="nucleotide sequence ID" value="NZ_CP155447.1"/>
</dbReference>
<reference evidence="1" key="1">
    <citation type="submission" date="2024-05" db="EMBL/GenBank/DDBJ databases">
        <title>Planctomycetes of the genus Singulisphaera possess chitinolytic capabilities.</title>
        <authorList>
            <person name="Ivanova A."/>
        </authorList>
    </citation>
    <scope>NUCLEOTIDE SEQUENCE</scope>
    <source>
        <strain evidence="1">Ch08T</strain>
    </source>
</reference>
<sequence>MWPSIVLLGVLPLTLEAQQTTPLAEGVDTAQKSNEATKKAAQVPAEKEAEAVAEEQGSEATTASVEIFVDPNAVKANENTFPQLPSSTLNPRQVREIEAMAKGGTIDRDLIQKYVNKFTADLTNRSFIKGLFAPDEGLSPSSAAAVGFRDASFNLSNPIELAKRANNAAFLKLYTESLLAVAPKLLKNHLLARLETAILLGKTGSPEAIETFIAQLNDKEQTTWVKIWSARGIVNILQTATGGYQDLPGGPTLTAKAAHALVDWLADKDLPWPAQLRALEALGALRMAADPRAQAKLEMASAAMQVLADPTTRLEVRAQAFWTLGMMRVNQANGKFNYKLVAYYGGEVAAELGERILATYDANIALAQTYAAPLLYQIYPAFYGVEGAREAGLLRMPSLGNNRGYVEQLGNVIKPVAKSAVELFKAPKGNREKLAKDLSDKVAALKSFLDKNVPDDKEFGGKQFPLKAQIADVRAEDPKVVGAVRGK</sequence>
<protein>
    <recommendedName>
        <fullName evidence="2">HEAT repeat domain-containing protein</fullName>
    </recommendedName>
</protein>
<name>A0AAU7CSG2_9BACT</name>
<dbReference type="AlphaFoldDB" id="A0AAU7CSG2"/>
<dbReference type="InterPro" id="IPR011989">
    <property type="entry name" value="ARM-like"/>
</dbReference>
<organism evidence="1">
    <name type="scientific">Singulisphaera sp. Ch08</name>
    <dbReference type="NCBI Taxonomy" id="3120278"/>
    <lineage>
        <taxon>Bacteria</taxon>
        <taxon>Pseudomonadati</taxon>
        <taxon>Planctomycetota</taxon>
        <taxon>Planctomycetia</taxon>
        <taxon>Isosphaerales</taxon>
        <taxon>Isosphaeraceae</taxon>
        <taxon>Singulisphaera</taxon>
    </lineage>
</organism>
<gene>
    <name evidence="1" type="ORF">V5E97_18620</name>
</gene>
<accession>A0AAU7CSG2</accession>
<dbReference type="SUPFAM" id="SSF48371">
    <property type="entry name" value="ARM repeat"/>
    <property type="match status" value="1"/>
</dbReference>
<evidence type="ECO:0000313" key="1">
    <source>
        <dbReference type="EMBL" id="XBH07968.1"/>
    </source>
</evidence>
<evidence type="ECO:0008006" key="2">
    <source>
        <dbReference type="Google" id="ProtNLM"/>
    </source>
</evidence>
<dbReference type="InterPro" id="IPR016024">
    <property type="entry name" value="ARM-type_fold"/>
</dbReference>
<dbReference type="Gene3D" id="1.25.10.10">
    <property type="entry name" value="Leucine-rich Repeat Variant"/>
    <property type="match status" value="1"/>
</dbReference>
<dbReference type="EMBL" id="CP155447">
    <property type="protein sequence ID" value="XBH07968.1"/>
    <property type="molecule type" value="Genomic_DNA"/>
</dbReference>